<dbReference type="AlphaFoldDB" id="A0A9P9WY80"/>
<dbReference type="GO" id="GO:0032040">
    <property type="term" value="C:small-subunit processome"/>
    <property type="evidence" value="ECO:0007669"/>
    <property type="project" value="TreeGrafter"/>
</dbReference>
<keyword evidence="4" id="KW-0677">Repeat</keyword>
<dbReference type="PANTHER" id="PTHR23271:SF1">
    <property type="entry name" value="U3 SMALL NUCLEOLAR RNA-ASSOCIATED PROTEIN 6 HOMOLOG"/>
    <property type="match status" value="1"/>
</dbReference>
<protein>
    <recommendedName>
        <fullName evidence="6">U3 small nucleolar RNA-associated protein 6 N-terminal domain-containing protein</fullName>
    </recommendedName>
</protein>
<name>A0A9P9WY80_9PEZI</name>
<gene>
    <name evidence="7" type="ORF">JX265_000325</name>
</gene>
<dbReference type="InterPro" id="IPR013949">
    <property type="entry name" value="Utp6"/>
</dbReference>
<dbReference type="InterPro" id="IPR055347">
    <property type="entry name" value="UTP6_N"/>
</dbReference>
<dbReference type="Proteomes" id="UP000829685">
    <property type="component" value="Unassembled WGS sequence"/>
</dbReference>
<dbReference type="GO" id="GO:0034388">
    <property type="term" value="C:Pwp2p-containing subcomplex of 90S preribosome"/>
    <property type="evidence" value="ECO:0007669"/>
    <property type="project" value="TreeGrafter"/>
</dbReference>
<accession>A0A9P9WY80</accession>
<comment type="subcellular location">
    <subcellularLocation>
        <location evidence="1">Nucleus</location>
        <location evidence="1">Nucleolus</location>
    </subcellularLocation>
</comment>
<evidence type="ECO:0000256" key="2">
    <source>
        <dbReference type="ARBA" id="ARBA00010734"/>
    </source>
</evidence>
<dbReference type="GO" id="GO:0000462">
    <property type="term" value="P:maturation of SSU-rRNA from tricistronic rRNA transcript (SSU-rRNA, 5.8S rRNA, LSU-rRNA)"/>
    <property type="evidence" value="ECO:0007669"/>
    <property type="project" value="InterPro"/>
</dbReference>
<dbReference type="SUPFAM" id="SSF48452">
    <property type="entry name" value="TPR-like"/>
    <property type="match status" value="1"/>
</dbReference>
<comment type="caution">
    <text evidence="7">The sequence shown here is derived from an EMBL/GenBank/DDBJ whole genome shotgun (WGS) entry which is preliminary data.</text>
</comment>
<comment type="similarity">
    <text evidence="2">Belongs to the UTP6 family.</text>
</comment>
<reference evidence="7" key="1">
    <citation type="submission" date="2021-03" db="EMBL/GenBank/DDBJ databases">
        <title>Revisited historic fungal species revealed as producer of novel bioactive compounds through whole genome sequencing and comparative genomics.</title>
        <authorList>
            <person name="Vignolle G.A."/>
            <person name="Hochenegger N."/>
            <person name="Mach R.L."/>
            <person name="Mach-Aigner A.R."/>
            <person name="Javad Rahimi M."/>
            <person name="Salim K.A."/>
            <person name="Chan C.M."/>
            <person name="Lim L.B.L."/>
            <person name="Cai F."/>
            <person name="Druzhinina I.S."/>
            <person name="U'Ren J.M."/>
            <person name="Derntl C."/>
        </authorList>
    </citation>
    <scope>NUCLEOTIDE SEQUENCE</scope>
    <source>
        <strain evidence="7">TUCIM 5799</strain>
    </source>
</reference>
<dbReference type="PANTHER" id="PTHR23271">
    <property type="entry name" value="HEPATOCELLULAR CARCINOMA-ASSOCIATED ANTIGEN 66"/>
    <property type="match status" value="1"/>
</dbReference>
<dbReference type="GO" id="GO:0030515">
    <property type="term" value="F:snoRNA binding"/>
    <property type="evidence" value="ECO:0007669"/>
    <property type="project" value="InterPro"/>
</dbReference>
<keyword evidence="5" id="KW-0539">Nucleus</keyword>
<dbReference type="Pfam" id="PF08640">
    <property type="entry name" value="U3_assoc_6"/>
    <property type="match status" value="1"/>
</dbReference>
<dbReference type="SMART" id="SM00386">
    <property type="entry name" value="HAT"/>
    <property type="match status" value="3"/>
</dbReference>
<sequence length="401" mass="45383">MAGVPEKARYYLEQSVPQLREFEALSIFSAAEISSLVKKRSDYEHLVLSPGSQPRDYLAYIRWERSLEGLRAKRCKRLQIRRSSSHAGEGRVFGILERAVQRHPGSLDVWTEYLRFADAVKATKRWRKVMSRALRMHPAKPELWVVAGRRSAHHGDMQAARGFFMRGARFCTRDAVVWVEYARCEMEWLEKMEERKGRKGGAQRAIQEQAEHDDDAIMFAEEDSDEDADENGRLVMPDPDAKGAKKVFDDKAVQKMEQKNPALDGAIPLAIFEIAQKQQFFNAAAAEKFFDVFAGFPSVPSQSKLVQRVLDTLAESYANSPEACNCFVRQPLIGLEPNSAAYPKALRDALSQLKKSLESTTDKTRLAQKTNAWIEPVLASEDLDTGIRAVLEHTVRTLPKP</sequence>
<evidence type="ECO:0000256" key="3">
    <source>
        <dbReference type="ARBA" id="ARBA00022552"/>
    </source>
</evidence>
<evidence type="ECO:0000256" key="1">
    <source>
        <dbReference type="ARBA" id="ARBA00004604"/>
    </source>
</evidence>
<evidence type="ECO:0000313" key="7">
    <source>
        <dbReference type="EMBL" id="KAI1881499.1"/>
    </source>
</evidence>
<evidence type="ECO:0000256" key="4">
    <source>
        <dbReference type="ARBA" id="ARBA00022737"/>
    </source>
</evidence>
<keyword evidence="3" id="KW-0698">rRNA processing</keyword>
<keyword evidence="8" id="KW-1185">Reference proteome</keyword>
<proteinExistence type="inferred from homology"/>
<organism evidence="7 8">
    <name type="scientific">Neoarthrinium moseri</name>
    <dbReference type="NCBI Taxonomy" id="1658444"/>
    <lineage>
        <taxon>Eukaryota</taxon>
        <taxon>Fungi</taxon>
        <taxon>Dikarya</taxon>
        <taxon>Ascomycota</taxon>
        <taxon>Pezizomycotina</taxon>
        <taxon>Sordariomycetes</taxon>
        <taxon>Xylariomycetidae</taxon>
        <taxon>Amphisphaeriales</taxon>
        <taxon>Apiosporaceae</taxon>
        <taxon>Neoarthrinium</taxon>
    </lineage>
</organism>
<dbReference type="InterPro" id="IPR003107">
    <property type="entry name" value="HAT"/>
</dbReference>
<evidence type="ECO:0000259" key="6">
    <source>
        <dbReference type="Pfam" id="PF08640"/>
    </source>
</evidence>
<dbReference type="InterPro" id="IPR011990">
    <property type="entry name" value="TPR-like_helical_dom_sf"/>
</dbReference>
<evidence type="ECO:0000256" key="5">
    <source>
        <dbReference type="ARBA" id="ARBA00023242"/>
    </source>
</evidence>
<evidence type="ECO:0000313" key="8">
    <source>
        <dbReference type="Proteomes" id="UP000829685"/>
    </source>
</evidence>
<dbReference type="Gene3D" id="1.25.40.10">
    <property type="entry name" value="Tetratricopeptide repeat domain"/>
    <property type="match status" value="1"/>
</dbReference>
<feature type="domain" description="U3 small nucleolar RNA-associated protein 6 N-terminal" evidence="6">
    <location>
        <begin position="12"/>
        <end position="84"/>
    </location>
</feature>
<dbReference type="EMBL" id="JAFIMR010000001">
    <property type="protein sequence ID" value="KAI1881499.1"/>
    <property type="molecule type" value="Genomic_DNA"/>
</dbReference>